<proteinExistence type="predicted"/>
<dbReference type="Proteomes" id="UP000319619">
    <property type="component" value="Unassembled WGS sequence"/>
</dbReference>
<sequence>MLNRETKKNNPSLIKSKSLAWKFIEEVESVVKKLNPYYYALFAKKRLIRSLSDIKYAIKSPPHFILNSIEFCCAFHRKTHSNHTDEKKFFEIMRIFKQYKDPFVEFASLKDIDYALSYQMCLQLPIQHVYGRYDIARGLAIFHNNDPIPLCAESFMEKFGYSIRDWFYMHWIIHAIQFDSRNLNNVFSDSFLLNANISSLPKDSVKPFLKFISIDVPEIKTIINKRKISNPHLILSYPSIFIEHPVIHFDNGKYMVVHDEYLLNNSWAGLIKIMRQWEEFSSEMKGSFHAYVKRVTRDILPDTIIHGDREIEKLSLGRSCDFIFEFKDCILLVECKSIIYAKELFTEEAKKHDTSAHKIVDGIIQIISTANNIRNGRYGELFEGSGKDLYAIILTFGYIPSANSDEFWNSIITPALTAKDSHHDKSISVLKYKPQIFDIRSYEWLLLIAATKSGEISKILDEKLIEPYHTVGDWPLYLERKLPREYNIKFLDNILENFFNWFKD</sequence>
<accession>A0A532UNU3</accession>
<dbReference type="AlphaFoldDB" id="A0A532UNU3"/>
<name>A0A532UNU3_UNCL8</name>
<evidence type="ECO:0000313" key="1">
    <source>
        <dbReference type="EMBL" id="TKJ36596.1"/>
    </source>
</evidence>
<gene>
    <name evidence="1" type="ORF">CEE37_15055</name>
</gene>
<organism evidence="1 2">
    <name type="scientific">candidate division LCP-89 bacterium B3_LCP</name>
    <dbReference type="NCBI Taxonomy" id="2012998"/>
    <lineage>
        <taxon>Bacteria</taxon>
        <taxon>Pseudomonadati</taxon>
        <taxon>Bacteria division LCP-89</taxon>
    </lineage>
</organism>
<evidence type="ECO:0000313" key="2">
    <source>
        <dbReference type="Proteomes" id="UP000319619"/>
    </source>
</evidence>
<comment type="caution">
    <text evidence="1">The sequence shown here is derived from an EMBL/GenBank/DDBJ whole genome shotgun (WGS) entry which is preliminary data.</text>
</comment>
<reference evidence="1 2" key="1">
    <citation type="submission" date="2017-06" db="EMBL/GenBank/DDBJ databases">
        <title>Novel microbial phyla capable of carbon fixation and sulfur reduction in deep-sea sediments.</title>
        <authorList>
            <person name="Huang J."/>
            <person name="Baker B."/>
            <person name="Wang Y."/>
        </authorList>
    </citation>
    <scope>NUCLEOTIDE SEQUENCE [LARGE SCALE GENOMIC DNA]</scope>
    <source>
        <strain evidence="1">B3_LCP</strain>
    </source>
</reference>
<protein>
    <submittedName>
        <fullName evidence="1">Uncharacterized protein</fullName>
    </submittedName>
</protein>
<dbReference type="EMBL" id="NJBN01000016">
    <property type="protein sequence ID" value="TKJ36596.1"/>
    <property type="molecule type" value="Genomic_DNA"/>
</dbReference>